<protein>
    <submittedName>
        <fullName evidence="1">Uncharacterized protein</fullName>
    </submittedName>
</protein>
<keyword evidence="2" id="KW-1185">Reference proteome</keyword>
<reference evidence="1 2" key="1">
    <citation type="submission" date="2007-03" db="EMBL/GenBank/DDBJ databases">
        <authorList>
            <person name="Stal L."/>
            <person name="Ferriera S."/>
            <person name="Johnson J."/>
            <person name="Kravitz S."/>
            <person name="Beeson K."/>
            <person name="Sutton G."/>
            <person name="Rogers Y.-H."/>
            <person name="Friedman R."/>
            <person name="Frazier M."/>
            <person name="Venter J.C."/>
        </authorList>
    </citation>
    <scope>NUCLEOTIDE SEQUENCE [LARGE SCALE GENOMIC DNA]</scope>
    <source>
        <strain evidence="1 2">CCY0110</strain>
    </source>
</reference>
<comment type="caution">
    <text evidence="1">The sequence shown here is derived from an EMBL/GenBank/DDBJ whole genome shotgun (WGS) entry which is preliminary data.</text>
</comment>
<dbReference type="AlphaFoldDB" id="A3IIR3"/>
<name>A3IIR3_9CHRO</name>
<organism evidence="1 2">
    <name type="scientific">Crocosphaera chwakensis CCY0110</name>
    <dbReference type="NCBI Taxonomy" id="391612"/>
    <lineage>
        <taxon>Bacteria</taxon>
        <taxon>Bacillati</taxon>
        <taxon>Cyanobacteriota</taxon>
        <taxon>Cyanophyceae</taxon>
        <taxon>Oscillatoriophycideae</taxon>
        <taxon>Chroococcales</taxon>
        <taxon>Aphanothecaceae</taxon>
        <taxon>Crocosphaera</taxon>
        <taxon>Crocosphaera chwakensis</taxon>
    </lineage>
</organism>
<sequence length="80" mass="8978">MGIVIDLCFELIFCLSNGLFCNLLFQLRHHSFLLRGKISCCRFFETSNISFALFLNFSFKGFSSFGGSLANALGFFLSLS</sequence>
<accession>A3IIR3</accession>
<dbReference type="EMBL" id="AAXW01000002">
    <property type="protein sequence ID" value="EAZ93695.1"/>
    <property type="molecule type" value="Genomic_DNA"/>
</dbReference>
<gene>
    <name evidence="1" type="ORF">CY0110_17907</name>
</gene>
<proteinExistence type="predicted"/>
<evidence type="ECO:0000313" key="2">
    <source>
        <dbReference type="Proteomes" id="UP000003781"/>
    </source>
</evidence>
<evidence type="ECO:0000313" key="1">
    <source>
        <dbReference type="EMBL" id="EAZ93695.1"/>
    </source>
</evidence>
<dbReference type="Proteomes" id="UP000003781">
    <property type="component" value="Unassembled WGS sequence"/>
</dbReference>